<gene>
    <name evidence="3" type="ORF">MMF98_18700</name>
</gene>
<evidence type="ECO:0000313" key="3">
    <source>
        <dbReference type="EMBL" id="MCJ0765248.1"/>
    </source>
</evidence>
<evidence type="ECO:0000256" key="1">
    <source>
        <dbReference type="ARBA" id="ARBA00006987"/>
    </source>
</evidence>
<dbReference type="PANTHER" id="PTHR42928">
    <property type="entry name" value="TRICARBOXYLATE-BINDING PROTEIN"/>
    <property type="match status" value="1"/>
</dbReference>
<dbReference type="InterPro" id="IPR005064">
    <property type="entry name" value="BUG"/>
</dbReference>
<dbReference type="RefSeq" id="WP_243308412.1">
    <property type="nucleotide sequence ID" value="NZ_JALGBI010000002.1"/>
</dbReference>
<dbReference type="EMBL" id="JALGBI010000002">
    <property type="protein sequence ID" value="MCJ0765248.1"/>
    <property type="molecule type" value="Genomic_DNA"/>
</dbReference>
<evidence type="ECO:0000256" key="2">
    <source>
        <dbReference type="SAM" id="SignalP"/>
    </source>
</evidence>
<sequence length="320" mass="33514">MNRRSMLLLPALLAASAALAQAAYPARPVTLVVPFAPGGATDVLAREVGLQLAAQLKQPVVIDNKPGAGTTIGTSFVAKAAPDGYTLLFAPTPFSISQVMYPRLPYDAQRDFTPVALLAEAPFILVAHPSVPANSVKELIALAKAKPGTLSFASAGNGTVPHLAGELFKLRTQTDLVHVPYKGGGPAIVDLVAGQTQLMFAVPVEVAQQVAAGRLKVLATTAPERLASYPDVPTLRESGVNGAEVRSWFGLVAPAGVPRPVVDKLAAELARVAESPAIRASFATQGVMIRVKSGEDYARYIAADVAQWREVVKASNARID</sequence>
<dbReference type="CDD" id="cd13578">
    <property type="entry name" value="PBP2_Bug27"/>
    <property type="match status" value="1"/>
</dbReference>
<reference evidence="3" key="1">
    <citation type="submission" date="2022-03" db="EMBL/GenBank/DDBJ databases">
        <authorList>
            <person name="Woo C.Y."/>
        </authorList>
    </citation>
    <scope>NUCLEOTIDE SEQUENCE</scope>
    <source>
        <strain evidence="3">CYS-02</strain>
    </source>
</reference>
<evidence type="ECO:0000313" key="4">
    <source>
        <dbReference type="Proteomes" id="UP001139447"/>
    </source>
</evidence>
<organism evidence="3 4">
    <name type="scientific">Variovorax terrae</name>
    <dbReference type="NCBI Taxonomy" id="2923278"/>
    <lineage>
        <taxon>Bacteria</taxon>
        <taxon>Pseudomonadati</taxon>
        <taxon>Pseudomonadota</taxon>
        <taxon>Betaproteobacteria</taxon>
        <taxon>Burkholderiales</taxon>
        <taxon>Comamonadaceae</taxon>
        <taxon>Variovorax</taxon>
    </lineage>
</organism>
<dbReference type="Gene3D" id="3.40.190.10">
    <property type="entry name" value="Periplasmic binding protein-like II"/>
    <property type="match status" value="1"/>
</dbReference>
<dbReference type="InterPro" id="IPR042100">
    <property type="entry name" value="Bug_dom1"/>
</dbReference>
<dbReference type="AlphaFoldDB" id="A0A9X1W3P8"/>
<name>A0A9X1W3P8_9BURK</name>
<dbReference type="SUPFAM" id="SSF53850">
    <property type="entry name" value="Periplasmic binding protein-like II"/>
    <property type="match status" value="1"/>
</dbReference>
<protein>
    <submittedName>
        <fullName evidence="3">Tripartite tricarboxylate transporter substrate binding protein</fullName>
    </submittedName>
</protein>
<dbReference type="Pfam" id="PF03401">
    <property type="entry name" value="TctC"/>
    <property type="match status" value="1"/>
</dbReference>
<dbReference type="Gene3D" id="3.40.190.150">
    <property type="entry name" value="Bordetella uptake gene, domain 1"/>
    <property type="match status" value="1"/>
</dbReference>
<comment type="caution">
    <text evidence="3">The sequence shown here is derived from an EMBL/GenBank/DDBJ whole genome shotgun (WGS) entry which is preliminary data.</text>
</comment>
<dbReference type="PANTHER" id="PTHR42928:SF5">
    <property type="entry name" value="BLR1237 PROTEIN"/>
    <property type="match status" value="1"/>
</dbReference>
<feature type="signal peptide" evidence="2">
    <location>
        <begin position="1"/>
        <end position="22"/>
    </location>
</feature>
<keyword evidence="2" id="KW-0732">Signal</keyword>
<dbReference type="Proteomes" id="UP001139447">
    <property type="component" value="Unassembled WGS sequence"/>
</dbReference>
<dbReference type="PIRSF" id="PIRSF017082">
    <property type="entry name" value="YflP"/>
    <property type="match status" value="1"/>
</dbReference>
<comment type="similarity">
    <text evidence="1">Belongs to the UPF0065 (bug) family.</text>
</comment>
<proteinExistence type="inferred from homology"/>
<feature type="chain" id="PRO_5040958878" evidence="2">
    <location>
        <begin position="23"/>
        <end position="320"/>
    </location>
</feature>
<accession>A0A9X1W3P8</accession>
<keyword evidence="4" id="KW-1185">Reference proteome</keyword>